<keyword evidence="5" id="KW-1185">Reference proteome</keyword>
<dbReference type="InterPro" id="IPR011009">
    <property type="entry name" value="Kinase-like_dom_sf"/>
</dbReference>
<dbReference type="SUPFAM" id="SSF56112">
    <property type="entry name" value="Protein kinase-like (PK-like)"/>
    <property type="match status" value="1"/>
</dbReference>
<evidence type="ECO:0000256" key="2">
    <source>
        <dbReference type="SAM" id="MobiDB-lite"/>
    </source>
</evidence>
<feature type="region of interest" description="Disordered" evidence="2">
    <location>
        <begin position="300"/>
        <end position="321"/>
    </location>
</feature>
<dbReference type="InterPro" id="IPR000719">
    <property type="entry name" value="Prot_kinase_dom"/>
</dbReference>
<accession>A0A9D3Y0Z9</accession>
<gene>
    <name evidence="4" type="ORF">DPMN_191082</name>
</gene>
<dbReference type="PANTHER" id="PTHR48014:SF21">
    <property type="entry name" value="SERINE_THREONINE-PROTEIN KINASE FRAY2"/>
    <property type="match status" value="1"/>
</dbReference>
<dbReference type="GO" id="GO:0004672">
    <property type="term" value="F:protein kinase activity"/>
    <property type="evidence" value="ECO:0007669"/>
    <property type="project" value="InterPro"/>
</dbReference>
<dbReference type="AlphaFoldDB" id="A0A9D3Y0Z9"/>
<dbReference type="Proteomes" id="UP000828390">
    <property type="component" value="Unassembled WGS sequence"/>
</dbReference>
<dbReference type="EMBL" id="JAIWYP010000069">
    <property type="protein sequence ID" value="KAH3690312.1"/>
    <property type="molecule type" value="Genomic_DNA"/>
</dbReference>
<organism evidence="4 5">
    <name type="scientific">Dreissena polymorpha</name>
    <name type="common">Zebra mussel</name>
    <name type="synonym">Mytilus polymorpha</name>
    <dbReference type="NCBI Taxonomy" id="45954"/>
    <lineage>
        <taxon>Eukaryota</taxon>
        <taxon>Metazoa</taxon>
        <taxon>Spiralia</taxon>
        <taxon>Lophotrochozoa</taxon>
        <taxon>Mollusca</taxon>
        <taxon>Bivalvia</taxon>
        <taxon>Autobranchia</taxon>
        <taxon>Heteroconchia</taxon>
        <taxon>Euheterodonta</taxon>
        <taxon>Imparidentia</taxon>
        <taxon>Neoheterodontei</taxon>
        <taxon>Myida</taxon>
        <taxon>Dreissenoidea</taxon>
        <taxon>Dreissenidae</taxon>
        <taxon>Dreissena</taxon>
    </lineage>
</organism>
<reference evidence="4" key="2">
    <citation type="submission" date="2020-11" db="EMBL/GenBank/DDBJ databases">
        <authorList>
            <person name="McCartney M.A."/>
            <person name="Auch B."/>
            <person name="Kono T."/>
            <person name="Mallez S."/>
            <person name="Becker A."/>
            <person name="Gohl D.M."/>
            <person name="Silverstein K.A.T."/>
            <person name="Koren S."/>
            <person name="Bechman K.B."/>
            <person name="Herman A."/>
            <person name="Abrahante J.E."/>
            <person name="Garbe J."/>
        </authorList>
    </citation>
    <scope>NUCLEOTIDE SEQUENCE</scope>
    <source>
        <strain evidence="4">Duluth1</strain>
        <tissue evidence="4">Whole animal</tissue>
    </source>
</reference>
<dbReference type="InterPro" id="IPR047173">
    <property type="entry name" value="STRAD_A/B-like"/>
</dbReference>
<evidence type="ECO:0000313" key="4">
    <source>
        <dbReference type="EMBL" id="KAH3690312.1"/>
    </source>
</evidence>
<evidence type="ECO:0000256" key="1">
    <source>
        <dbReference type="ARBA" id="ARBA00008874"/>
    </source>
</evidence>
<dbReference type="OrthoDB" id="840771at2759"/>
<dbReference type="Gene3D" id="1.10.510.10">
    <property type="entry name" value="Transferase(Phosphotransferase) domain 1"/>
    <property type="match status" value="1"/>
</dbReference>
<comment type="similarity">
    <text evidence="1">Belongs to the protein kinase superfamily. STE Ser/Thr protein kinase family. STE20 subfamily.</text>
</comment>
<dbReference type="GO" id="GO:0005524">
    <property type="term" value="F:ATP binding"/>
    <property type="evidence" value="ECO:0007669"/>
    <property type="project" value="InterPro"/>
</dbReference>
<evidence type="ECO:0000259" key="3">
    <source>
        <dbReference type="PROSITE" id="PS50011"/>
    </source>
</evidence>
<dbReference type="GO" id="GO:0043539">
    <property type="term" value="F:protein serine/threonine kinase activator activity"/>
    <property type="evidence" value="ECO:0007669"/>
    <property type="project" value="InterPro"/>
</dbReference>
<reference evidence="4" key="1">
    <citation type="journal article" date="2019" name="bioRxiv">
        <title>The Genome of the Zebra Mussel, Dreissena polymorpha: A Resource for Invasive Species Research.</title>
        <authorList>
            <person name="McCartney M.A."/>
            <person name="Auch B."/>
            <person name="Kono T."/>
            <person name="Mallez S."/>
            <person name="Zhang Y."/>
            <person name="Obille A."/>
            <person name="Becker A."/>
            <person name="Abrahante J.E."/>
            <person name="Garbe J."/>
            <person name="Badalamenti J.P."/>
            <person name="Herman A."/>
            <person name="Mangelson H."/>
            <person name="Liachko I."/>
            <person name="Sullivan S."/>
            <person name="Sone E.D."/>
            <person name="Koren S."/>
            <person name="Silverstein K.A.T."/>
            <person name="Beckman K.B."/>
            <person name="Gohl D.M."/>
        </authorList>
    </citation>
    <scope>NUCLEOTIDE SEQUENCE</scope>
    <source>
        <strain evidence="4">Duluth1</strain>
        <tissue evidence="4">Whole animal</tissue>
    </source>
</reference>
<dbReference type="PROSITE" id="PS50011">
    <property type="entry name" value="PROTEIN_KINASE_DOM"/>
    <property type="match status" value="1"/>
</dbReference>
<feature type="domain" description="Protein kinase" evidence="3">
    <location>
        <begin position="61"/>
        <end position="368"/>
    </location>
</feature>
<proteinExistence type="inferred from homology"/>
<evidence type="ECO:0000313" key="5">
    <source>
        <dbReference type="Proteomes" id="UP000828390"/>
    </source>
</evidence>
<protein>
    <recommendedName>
        <fullName evidence="3">Protein kinase domain-containing protein</fullName>
    </recommendedName>
</protein>
<dbReference type="PANTHER" id="PTHR48014">
    <property type="entry name" value="SERINE/THREONINE-PROTEIN KINASE FRAY2"/>
    <property type="match status" value="1"/>
</dbReference>
<dbReference type="GO" id="GO:1902554">
    <property type="term" value="C:serine/threonine protein kinase complex"/>
    <property type="evidence" value="ECO:0007669"/>
    <property type="project" value="TreeGrafter"/>
</dbReference>
<sequence length="420" mass="46886">MSFLNCSRSREKVCSPSGSPPYDQEKYFHKQSDVLAVGSSHSSGCDFPKIMLEYGNEPLQYDIFTTIGKGYNDAATISVARHVASGHNVAIRQIDLDHPNIDMAALQQEITYCRLLNHESILPYYTSFVHNNEVWTVMPLMAYGSCRDLMHAYFTSGLPEQAIAYILRDVISALEYIHSRGVIHRSVRASHVLISASGRVCLTGLRSACHLFEHGKWKRSMFVYPENPQKLLCWLSPEILEQNLLGYDTRSDMYSVGILACELANGYAPFTDMSPTQMLLEKISGTKPVLADSTTIGRLTSDENVANSDGPEDSGVDIASGSDQKKSSLAYAYSRTFSAQFHELVELCLEKDPNRRPTATMALSHPFFKNLRKKSASMLPSLLQPVTPLLDASKLPKEDSAVDDMAEGMEDLHFDEDWEF</sequence>
<dbReference type="GO" id="GO:0006611">
    <property type="term" value="P:protein export from nucleus"/>
    <property type="evidence" value="ECO:0007669"/>
    <property type="project" value="TreeGrafter"/>
</dbReference>
<dbReference type="Gene3D" id="3.30.200.20">
    <property type="entry name" value="Phosphorylase Kinase, domain 1"/>
    <property type="match status" value="1"/>
</dbReference>
<name>A0A9D3Y0Z9_DREPO</name>
<comment type="caution">
    <text evidence="4">The sequence shown here is derived from an EMBL/GenBank/DDBJ whole genome shotgun (WGS) entry which is preliminary data.</text>
</comment>
<dbReference type="Pfam" id="PF00069">
    <property type="entry name" value="Pkinase"/>
    <property type="match status" value="1"/>
</dbReference>